<evidence type="ECO:0000256" key="1">
    <source>
        <dbReference type="SAM" id="MobiDB-lite"/>
    </source>
</evidence>
<protein>
    <submittedName>
        <fullName evidence="2">Uncharacterized protein</fullName>
    </submittedName>
</protein>
<comment type="caution">
    <text evidence="2">The sequence shown here is derived from an EMBL/GenBank/DDBJ whole genome shotgun (WGS) entry which is preliminary data.</text>
</comment>
<gene>
    <name evidence="2" type="ORF">PG993_004238</name>
</gene>
<accession>A0ABR1TC68</accession>
<name>A0ABR1TC68_9PEZI</name>
<organism evidence="2 3">
    <name type="scientific">Apiospora rasikravindrae</name>
    <dbReference type="NCBI Taxonomy" id="990691"/>
    <lineage>
        <taxon>Eukaryota</taxon>
        <taxon>Fungi</taxon>
        <taxon>Dikarya</taxon>
        <taxon>Ascomycota</taxon>
        <taxon>Pezizomycotina</taxon>
        <taxon>Sordariomycetes</taxon>
        <taxon>Xylariomycetidae</taxon>
        <taxon>Amphisphaeriales</taxon>
        <taxon>Apiosporaceae</taxon>
        <taxon>Apiospora</taxon>
    </lineage>
</organism>
<feature type="region of interest" description="Disordered" evidence="1">
    <location>
        <begin position="1"/>
        <end position="41"/>
    </location>
</feature>
<evidence type="ECO:0000313" key="3">
    <source>
        <dbReference type="Proteomes" id="UP001444661"/>
    </source>
</evidence>
<sequence length="93" mass="9645">MKLAEMPVLRRKMTQAAATDPGLPDRILASAPPPTACPEDLVASASASASVSGAPSPVQLGLAVASRAPMGLETDVRPHRRSMGARLVYEINP</sequence>
<evidence type="ECO:0000313" key="2">
    <source>
        <dbReference type="EMBL" id="KAK8044214.1"/>
    </source>
</evidence>
<keyword evidence="3" id="KW-1185">Reference proteome</keyword>
<reference evidence="2 3" key="1">
    <citation type="submission" date="2023-01" db="EMBL/GenBank/DDBJ databases">
        <title>Analysis of 21 Apiospora genomes using comparative genomics revels a genus with tremendous synthesis potential of carbohydrate active enzymes and secondary metabolites.</title>
        <authorList>
            <person name="Sorensen T."/>
        </authorList>
    </citation>
    <scope>NUCLEOTIDE SEQUENCE [LARGE SCALE GENOMIC DNA]</scope>
    <source>
        <strain evidence="2 3">CBS 33761</strain>
    </source>
</reference>
<dbReference type="Proteomes" id="UP001444661">
    <property type="component" value="Unassembled WGS sequence"/>
</dbReference>
<dbReference type="EMBL" id="JAQQWK010000003">
    <property type="protein sequence ID" value="KAK8044214.1"/>
    <property type="molecule type" value="Genomic_DNA"/>
</dbReference>
<proteinExistence type="predicted"/>